<sequence>MKLECYYNIKVLWRRIMKNLKALFSKVLVFFMLISIISQITIVKAAAKTLPSGLNYSELPRKIEDYVNKHSDTTCGMNVIVYDSDETIYENSFGYVDKEAKLKSELDSVYEWGSISKLFIWVSVMQLYEQDKIDLTEDIKNYLPDDFLKNLSFEKPITMLDLMNHKAGFQDTYFIQTPNASDIKSLEEALQTRQPKQVYEPGEHTAYSNWSAALAAYIVQRISGMDYVDYVHKNIFEPLNMKHSSISPIYADNDWVRSERLKLKCYDTEGEIIDGVGMYYIHLYPAGSAAGTINDLKTFAQAIMPNEKNPSPLFKKQSTLEEIYKATSFYGSTKIPKNYHGFFASEYGVETIGHGGNTFGCSSMLQFDPKSGVGMVVMTNQAHETIYNYEMYELIYGKFTDSKLAQIKRKVPKGLILNTRGILKGPLSFMGAMGVSSYSEEDLENWWYEEDGVVETQFSDFITSTPKAITNVLCMLFFIIAGIYGIVKLVVGGFIIDFLKNKKEGLKTKPLRKYSYILCGLMGITLINLVVIFMRLNKGYRTGDIGSVESYIIQSVVFTVLMILMAISIFVGMKKYNEESTKKEKHKFFITSLFAITQCLVILSFEMYKFWGF</sequence>
<protein>
    <submittedName>
        <fullName evidence="1">Uncharacterized protein</fullName>
    </submittedName>
</protein>
<gene>
    <name evidence="1" type="ORF">B9N49_01105</name>
</gene>
<proteinExistence type="predicted"/>
<dbReference type="Proteomes" id="UP000215413">
    <property type="component" value="Unassembled WGS sequence"/>
</dbReference>
<evidence type="ECO:0000313" key="2">
    <source>
        <dbReference type="Proteomes" id="UP000215413"/>
    </source>
</evidence>
<evidence type="ECO:0000313" key="1">
    <source>
        <dbReference type="EMBL" id="OXZ28980.1"/>
    </source>
</evidence>
<name>A0A233VB37_FINMA</name>
<organism evidence="1 2">
    <name type="scientific">Finegoldia magna</name>
    <name type="common">Peptostreptococcus magnus</name>
    <dbReference type="NCBI Taxonomy" id="1260"/>
    <lineage>
        <taxon>Bacteria</taxon>
        <taxon>Bacillati</taxon>
        <taxon>Bacillota</taxon>
        <taxon>Tissierellia</taxon>
        <taxon>Tissierellales</taxon>
        <taxon>Peptoniphilaceae</taxon>
        <taxon>Finegoldia</taxon>
    </lineage>
</organism>
<dbReference type="Gene3D" id="3.40.710.10">
    <property type="entry name" value="DD-peptidase/beta-lactamase superfamily"/>
    <property type="match status" value="1"/>
</dbReference>
<dbReference type="PANTHER" id="PTHR46825:SF9">
    <property type="entry name" value="BETA-LACTAMASE-RELATED DOMAIN-CONTAINING PROTEIN"/>
    <property type="match status" value="1"/>
</dbReference>
<accession>A0A233VB37</accession>
<reference evidence="2" key="1">
    <citation type="submission" date="2017-04" db="EMBL/GenBank/DDBJ databases">
        <title>Finegoldia magna isolated from orthopedic joint implant-associated infections.</title>
        <authorList>
            <person name="Bjorklund S."/>
            <person name="Bruggemann H."/>
            <person name="Jensen A."/>
            <person name="Hellmark B."/>
            <person name="Soderquist B."/>
        </authorList>
    </citation>
    <scope>NUCLEOTIDE SEQUENCE [LARGE SCALE GENOMIC DNA]</scope>
    <source>
        <strain evidence="2">CCUG 54800</strain>
    </source>
</reference>
<dbReference type="InterPro" id="IPR001466">
    <property type="entry name" value="Beta-lactam-related"/>
</dbReference>
<dbReference type="SUPFAM" id="SSF56601">
    <property type="entry name" value="beta-lactamase/transpeptidase-like"/>
    <property type="match status" value="1"/>
</dbReference>
<dbReference type="AlphaFoldDB" id="A0A233VB37"/>
<dbReference type="InterPro" id="IPR012338">
    <property type="entry name" value="Beta-lactam/transpept-like"/>
</dbReference>
<dbReference type="EMBL" id="NDYC01000006">
    <property type="protein sequence ID" value="OXZ28980.1"/>
    <property type="molecule type" value="Genomic_DNA"/>
</dbReference>
<dbReference type="Pfam" id="PF00144">
    <property type="entry name" value="Beta-lactamase"/>
    <property type="match status" value="1"/>
</dbReference>
<comment type="caution">
    <text evidence="1">The sequence shown here is derived from an EMBL/GenBank/DDBJ whole genome shotgun (WGS) entry which is preliminary data.</text>
</comment>
<dbReference type="PANTHER" id="PTHR46825">
    <property type="entry name" value="D-ALANYL-D-ALANINE-CARBOXYPEPTIDASE/ENDOPEPTIDASE AMPH"/>
    <property type="match status" value="1"/>
</dbReference>
<dbReference type="InterPro" id="IPR050491">
    <property type="entry name" value="AmpC-like"/>
</dbReference>